<gene>
    <name evidence="1" type="primary">ORF17338</name>
</gene>
<protein>
    <submittedName>
        <fullName evidence="1">Uncharacterized protein</fullName>
    </submittedName>
</protein>
<reference evidence="1" key="1">
    <citation type="submission" date="2014-12" db="EMBL/GenBank/DDBJ databases">
        <title>Insight into the proteome of Arion vulgaris.</title>
        <authorList>
            <person name="Aradska J."/>
            <person name="Bulat T."/>
            <person name="Smidak R."/>
            <person name="Sarate P."/>
            <person name="Gangsoo J."/>
            <person name="Sialana F."/>
            <person name="Bilban M."/>
            <person name="Lubec G."/>
        </authorList>
    </citation>
    <scope>NUCLEOTIDE SEQUENCE</scope>
    <source>
        <tissue evidence="1">Skin</tissue>
    </source>
</reference>
<dbReference type="EMBL" id="HACG01005729">
    <property type="protein sequence ID" value="CEK52594.1"/>
    <property type="molecule type" value="Transcribed_RNA"/>
</dbReference>
<accession>A0A0B6Y8V5</accession>
<organism evidence="1">
    <name type="scientific">Arion vulgaris</name>
    <dbReference type="NCBI Taxonomy" id="1028688"/>
    <lineage>
        <taxon>Eukaryota</taxon>
        <taxon>Metazoa</taxon>
        <taxon>Spiralia</taxon>
        <taxon>Lophotrochozoa</taxon>
        <taxon>Mollusca</taxon>
        <taxon>Gastropoda</taxon>
        <taxon>Heterobranchia</taxon>
        <taxon>Euthyneura</taxon>
        <taxon>Panpulmonata</taxon>
        <taxon>Eupulmonata</taxon>
        <taxon>Stylommatophora</taxon>
        <taxon>Helicina</taxon>
        <taxon>Arionoidea</taxon>
        <taxon>Arionidae</taxon>
        <taxon>Arion</taxon>
    </lineage>
</organism>
<name>A0A0B6Y8V5_9EUPU</name>
<dbReference type="AlphaFoldDB" id="A0A0B6Y8V5"/>
<sequence>MILGIISDSVLSNFIKRESLLQGLNLFVMSSNAYVKVIDKGNWPPNIHMLKPSHLKPLTLHSHTSLYA</sequence>
<evidence type="ECO:0000313" key="1">
    <source>
        <dbReference type="EMBL" id="CEK52594.1"/>
    </source>
</evidence>
<proteinExistence type="predicted"/>